<feature type="non-terminal residue" evidence="1">
    <location>
        <position position="199"/>
    </location>
</feature>
<dbReference type="AlphaFoldDB" id="X1CUJ5"/>
<proteinExistence type="predicted"/>
<dbReference type="EMBL" id="BART01011664">
    <property type="protein sequence ID" value="GAG87871.1"/>
    <property type="molecule type" value="Genomic_DNA"/>
</dbReference>
<reference evidence="1" key="1">
    <citation type="journal article" date="2014" name="Front. Microbiol.">
        <title>High frequency of phylogenetically diverse reductive dehalogenase-homologous genes in deep subseafloor sedimentary metagenomes.</title>
        <authorList>
            <person name="Kawai M."/>
            <person name="Futagami T."/>
            <person name="Toyoda A."/>
            <person name="Takaki Y."/>
            <person name="Nishi S."/>
            <person name="Hori S."/>
            <person name="Arai W."/>
            <person name="Tsubouchi T."/>
            <person name="Morono Y."/>
            <person name="Uchiyama I."/>
            <person name="Ito T."/>
            <person name="Fujiyama A."/>
            <person name="Inagaki F."/>
            <person name="Takami H."/>
        </authorList>
    </citation>
    <scope>NUCLEOTIDE SEQUENCE</scope>
    <source>
        <strain evidence="1">Expedition CK06-06</strain>
    </source>
</reference>
<name>X1CUJ5_9ZZZZ</name>
<gene>
    <name evidence="1" type="ORF">S01H4_24735</name>
</gene>
<sequence length="199" mass="22862">MEINQAPTLNNLRVENNDFVSAIGHRKLSFNDIIKEAKLEVNIPRGKWSFLDNNADGNSLNYDQRVQNAADYLKNEILTEKYKQDKNLEFNQAPTLDKLREEHGDFVAAIGDHHISYNDIIKEANFEINIPRGKWSFLDTNAEGNLLTYDQSVQNAAEYLKNEILTEKFKQDNNIELNQAPTIPQLQEEHKDFISAIGN</sequence>
<evidence type="ECO:0000313" key="1">
    <source>
        <dbReference type="EMBL" id="GAG87871.1"/>
    </source>
</evidence>
<comment type="caution">
    <text evidence="1">The sequence shown here is derived from an EMBL/GenBank/DDBJ whole genome shotgun (WGS) entry which is preliminary data.</text>
</comment>
<accession>X1CUJ5</accession>
<organism evidence="1">
    <name type="scientific">marine sediment metagenome</name>
    <dbReference type="NCBI Taxonomy" id="412755"/>
    <lineage>
        <taxon>unclassified sequences</taxon>
        <taxon>metagenomes</taxon>
        <taxon>ecological metagenomes</taxon>
    </lineage>
</organism>
<protein>
    <submittedName>
        <fullName evidence="1">Uncharacterized protein</fullName>
    </submittedName>
</protein>